<keyword evidence="3 7" id="KW-0489">Methyltransferase</keyword>
<dbReference type="InterPro" id="IPR001737">
    <property type="entry name" value="KsgA/Erm"/>
</dbReference>
<proteinExistence type="inferred from homology"/>
<evidence type="ECO:0000256" key="3">
    <source>
        <dbReference type="ARBA" id="ARBA00022603"/>
    </source>
</evidence>
<reference evidence="10 11" key="1">
    <citation type="journal article" date="2016" name="Nat. Commun.">
        <title>Thousands of microbial genomes shed light on interconnected biogeochemical processes in an aquifer system.</title>
        <authorList>
            <person name="Anantharaman K."/>
            <person name="Brown C.T."/>
            <person name="Hug L.A."/>
            <person name="Sharon I."/>
            <person name="Castelle C.J."/>
            <person name="Probst A.J."/>
            <person name="Thomas B.C."/>
            <person name="Singh A."/>
            <person name="Wilkins M.J."/>
            <person name="Karaoz U."/>
            <person name="Brodie E.L."/>
            <person name="Williams K.H."/>
            <person name="Hubbard S.S."/>
            <person name="Banfield J.F."/>
        </authorList>
    </citation>
    <scope>NUCLEOTIDE SEQUENCE [LARGE SCALE GENOMIC DNA]</scope>
</reference>
<keyword evidence="6 7" id="KW-0694">RNA-binding</keyword>
<evidence type="ECO:0000256" key="8">
    <source>
        <dbReference type="PROSITE-ProRule" id="PRU01026"/>
    </source>
</evidence>
<keyword evidence="2 7" id="KW-0698">rRNA processing</keyword>
<protein>
    <recommendedName>
        <fullName evidence="7">Ribosomal RNA small subunit methyltransferase A</fullName>
        <ecNumber evidence="7">2.1.1.182</ecNumber>
    </recommendedName>
    <alternativeName>
        <fullName evidence="7">16S rRNA (adenine(1518)-N(6)/adenine(1519)-N(6))-dimethyltransferase</fullName>
    </alternativeName>
    <alternativeName>
        <fullName evidence="7">16S rRNA dimethyladenosine transferase</fullName>
    </alternativeName>
    <alternativeName>
        <fullName evidence="7">16S rRNA dimethylase</fullName>
    </alternativeName>
    <alternativeName>
        <fullName evidence="7">S-adenosylmethionine-6-N', N'-adenosyl(rRNA) dimethyltransferase</fullName>
    </alternativeName>
</protein>
<keyword evidence="1 7" id="KW-0963">Cytoplasm</keyword>
<dbReference type="InterPro" id="IPR020596">
    <property type="entry name" value="rRNA_Ade_Mease_Trfase_CS"/>
</dbReference>
<dbReference type="CDD" id="cd02440">
    <property type="entry name" value="AdoMet_MTases"/>
    <property type="match status" value="1"/>
</dbReference>
<name>A0A1F5NZL9_9BACT</name>
<evidence type="ECO:0000256" key="1">
    <source>
        <dbReference type="ARBA" id="ARBA00022490"/>
    </source>
</evidence>
<feature type="binding site" evidence="7 8">
    <location>
        <position position="51"/>
    </location>
    <ligand>
        <name>S-adenosyl-L-methionine</name>
        <dbReference type="ChEBI" id="CHEBI:59789"/>
    </ligand>
</feature>
<dbReference type="Proteomes" id="UP000176339">
    <property type="component" value="Unassembled WGS sequence"/>
</dbReference>
<evidence type="ECO:0000313" key="10">
    <source>
        <dbReference type="EMBL" id="OGE83075.1"/>
    </source>
</evidence>
<gene>
    <name evidence="7" type="primary">rsmA</name>
    <name evidence="7" type="synonym">ksgA</name>
    <name evidence="10" type="ORF">A2846_01430</name>
</gene>
<organism evidence="10 11">
    <name type="scientific">Candidatus Doudnabacteria bacterium RIFCSPHIGHO2_01_FULL_49_9</name>
    <dbReference type="NCBI Taxonomy" id="1817827"/>
    <lineage>
        <taxon>Bacteria</taxon>
        <taxon>Candidatus Doudnaibacteriota</taxon>
    </lineage>
</organism>
<dbReference type="GO" id="GO:0003723">
    <property type="term" value="F:RNA binding"/>
    <property type="evidence" value="ECO:0007669"/>
    <property type="project" value="UniProtKB-UniRule"/>
</dbReference>
<comment type="subcellular location">
    <subcellularLocation>
        <location evidence="7">Cytoplasm</location>
    </subcellularLocation>
</comment>
<feature type="domain" description="Ribosomal RNA adenine methylase transferase N-terminal" evidence="9">
    <location>
        <begin position="31"/>
        <end position="203"/>
    </location>
</feature>
<accession>A0A1F5NZL9</accession>
<feature type="binding site" evidence="7 8">
    <location>
        <position position="24"/>
    </location>
    <ligand>
        <name>S-adenosyl-L-methionine</name>
        <dbReference type="ChEBI" id="CHEBI:59789"/>
    </ligand>
</feature>
<comment type="similarity">
    <text evidence="7">Belongs to the class I-like SAM-binding methyltransferase superfamily. rRNA adenine N(6)-methyltransferase family. RsmA subfamily.</text>
</comment>
<evidence type="ECO:0000256" key="6">
    <source>
        <dbReference type="ARBA" id="ARBA00022884"/>
    </source>
</evidence>
<evidence type="ECO:0000256" key="7">
    <source>
        <dbReference type="HAMAP-Rule" id="MF_00607"/>
    </source>
</evidence>
<evidence type="ECO:0000313" key="11">
    <source>
        <dbReference type="Proteomes" id="UP000176339"/>
    </source>
</evidence>
<comment type="function">
    <text evidence="7">Specifically dimethylates two adjacent adenosines (A1518 and A1519) in the loop of a conserved hairpin near the 3'-end of 16S rRNA in the 30S particle. May play a critical role in biogenesis of 30S subunits.</text>
</comment>
<dbReference type="PANTHER" id="PTHR11727:SF7">
    <property type="entry name" value="DIMETHYLADENOSINE TRANSFERASE-RELATED"/>
    <property type="match status" value="1"/>
</dbReference>
<dbReference type="EMBL" id="MFEN01000052">
    <property type="protein sequence ID" value="OGE83075.1"/>
    <property type="molecule type" value="Genomic_DNA"/>
</dbReference>
<dbReference type="AlphaFoldDB" id="A0A1F5NZL9"/>
<keyword evidence="5 7" id="KW-0949">S-adenosyl-L-methionine</keyword>
<feature type="binding site" evidence="7 8">
    <location>
        <position position="72"/>
    </location>
    <ligand>
        <name>S-adenosyl-L-methionine</name>
        <dbReference type="ChEBI" id="CHEBI:59789"/>
    </ligand>
</feature>
<dbReference type="GO" id="GO:0052908">
    <property type="term" value="F:16S rRNA (adenine(1518)-N(6)/adenine(1519)-N(6))-dimethyltransferase activity"/>
    <property type="evidence" value="ECO:0007669"/>
    <property type="project" value="UniProtKB-EC"/>
</dbReference>
<evidence type="ECO:0000256" key="4">
    <source>
        <dbReference type="ARBA" id="ARBA00022679"/>
    </source>
</evidence>
<dbReference type="InterPro" id="IPR011530">
    <property type="entry name" value="rRNA_adenine_dimethylase"/>
</dbReference>
<dbReference type="PROSITE" id="PS51689">
    <property type="entry name" value="SAM_RNA_A_N6_MT"/>
    <property type="match status" value="1"/>
</dbReference>
<evidence type="ECO:0000256" key="5">
    <source>
        <dbReference type="ARBA" id="ARBA00022691"/>
    </source>
</evidence>
<dbReference type="SMART" id="SM00650">
    <property type="entry name" value="rADc"/>
    <property type="match status" value="1"/>
</dbReference>
<dbReference type="PANTHER" id="PTHR11727">
    <property type="entry name" value="DIMETHYLADENOSINE TRANSFERASE"/>
    <property type="match status" value="1"/>
</dbReference>
<comment type="caution">
    <text evidence="10">The sequence shown here is derived from an EMBL/GenBank/DDBJ whole genome shotgun (WGS) entry which is preliminary data.</text>
</comment>
<dbReference type="HAMAP" id="MF_00607">
    <property type="entry name" value="16SrRNA_methyltr_A"/>
    <property type="match status" value="1"/>
</dbReference>
<dbReference type="InterPro" id="IPR020598">
    <property type="entry name" value="rRNA_Ade_methylase_Trfase_N"/>
</dbReference>
<dbReference type="SUPFAM" id="SSF53335">
    <property type="entry name" value="S-adenosyl-L-methionine-dependent methyltransferases"/>
    <property type="match status" value="1"/>
</dbReference>
<feature type="binding site" evidence="7 8">
    <location>
        <position position="26"/>
    </location>
    <ligand>
        <name>S-adenosyl-L-methionine</name>
        <dbReference type="ChEBI" id="CHEBI:59789"/>
    </ligand>
</feature>
<dbReference type="InterPro" id="IPR023165">
    <property type="entry name" value="rRNA_Ade_diMease-like_C"/>
</dbReference>
<evidence type="ECO:0000259" key="9">
    <source>
        <dbReference type="SMART" id="SM00650"/>
    </source>
</evidence>
<evidence type="ECO:0000256" key="2">
    <source>
        <dbReference type="ARBA" id="ARBA00022552"/>
    </source>
</evidence>
<sequence length="276" mass="30996">MNINELKSLLSHYHIRPDKSMGQNFLLSETALDEMIAAAELSEKDTVLEIGPGLGVLTRRLAEKAGLVIAVEKDRKMAAALRKMFKNRKNVKIINEDALFLDILRITNQYEFTKYKVVANIPYYITGKLLQSALGGLTKPSLIVLLLQREVAERITAGPGEMSLLSVSVQFYADAEIISYVGKENFYPKPEVDSAVVRLRVLEKPRLPVPEKQFFQLVKIGFSNKRKQLQNNLKGYNGGKGSKGVLEDIGLNPLCRAQDLSLEDWRKLYERITTAG</sequence>
<dbReference type="InterPro" id="IPR029063">
    <property type="entry name" value="SAM-dependent_MTases_sf"/>
</dbReference>
<dbReference type="Pfam" id="PF00398">
    <property type="entry name" value="RrnaAD"/>
    <property type="match status" value="1"/>
</dbReference>
<dbReference type="PROSITE" id="PS01131">
    <property type="entry name" value="RRNA_A_DIMETH"/>
    <property type="match status" value="1"/>
</dbReference>
<dbReference type="NCBIfam" id="TIGR00755">
    <property type="entry name" value="ksgA"/>
    <property type="match status" value="1"/>
</dbReference>
<dbReference type="Gene3D" id="1.10.8.100">
    <property type="entry name" value="Ribosomal RNA adenine dimethylase-like, domain 2"/>
    <property type="match status" value="1"/>
</dbReference>
<dbReference type="FunFam" id="3.40.50.150:FF:000023">
    <property type="entry name" value="Ribosomal RNA small subunit methyltransferase A"/>
    <property type="match status" value="1"/>
</dbReference>
<dbReference type="Gene3D" id="3.40.50.150">
    <property type="entry name" value="Vaccinia Virus protein VP39"/>
    <property type="match status" value="1"/>
</dbReference>
<feature type="binding site" evidence="7 8">
    <location>
        <position position="97"/>
    </location>
    <ligand>
        <name>S-adenosyl-L-methionine</name>
        <dbReference type="ChEBI" id="CHEBI:59789"/>
    </ligand>
</feature>
<feature type="binding site" evidence="7 8">
    <location>
        <position position="120"/>
    </location>
    <ligand>
        <name>S-adenosyl-L-methionine</name>
        <dbReference type="ChEBI" id="CHEBI:59789"/>
    </ligand>
</feature>
<comment type="catalytic activity">
    <reaction evidence="7">
        <text>adenosine(1518)/adenosine(1519) in 16S rRNA + 4 S-adenosyl-L-methionine = N(6)-dimethyladenosine(1518)/N(6)-dimethyladenosine(1519) in 16S rRNA + 4 S-adenosyl-L-homocysteine + 4 H(+)</text>
        <dbReference type="Rhea" id="RHEA:19609"/>
        <dbReference type="Rhea" id="RHEA-COMP:10232"/>
        <dbReference type="Rhea" id="RHEA-COMP:10233"/>
        <dbReference type="ChEBI" id="CHEBI:15378"/>
        <dbReference type="ChEBI" id="CHEBI:57856"/>
        <dbReference type="ChEBI" id="CHEBI:59789"/>
        <dbReference type="ChEBI" id="CHEBI:74411"/>
        <dbReference type="ChEBI" id="CHEBI:74493"/>
        <dbReference type="EC" id="2.1.1.182"/>
    </reaction>
</comment>
<dbReference type="GO" id="GO:0005829">
    <property type="term" value="C:cytosol"/>
    <property type="evidence" value="ECO:0007669"/>
    <property type="project" value="TreeGrafter"/>
</dbReference>
<dbReference type="EC" id="2.1.1.182" evidence="7"/>
<keyword evidence="4 7" id="KW-0808">Transferase</keyword>